<feature type="signal peptide" evidence="6">
    <location>
        <begin position="1"/>
        <end position="19"/>
    </location>
</feature>
<feature type="chain" id="PRO_5043613066" evidence="6">
    <location>
        <begin position="20"/>
        <end position="236"/>
    </location>
</feature>
<dbReference type="STRING" id="4432.A0A1U8AKL0"/>
<dbReference type="Proteomes" id="UP000189703">
    <property type="component" value="Unplaced"/>
</dbReference>
<dbReference type="InterPro" id="IPR045266">
    <property type="entry name" value="DOH_DOMON"/>
</dbReference>
<evidence type="ECO:0000313" key="8">
    <source>
        <dbReference type="RefSeq" id="XP_010268258.2"/>
    </source>
</evidence>
<name>A0A1U8AKL0_NELNU</name>
<feature type="region of interest" description="Disordered" evidence="5">
    <location>
        <begin position="173"/>
        <end position="213"/>
    </location>
</feature>
<dbReference type="PROSITE" id="PS50836">
    <property type="entry name" value="DOMON"/>
    <property type="match status" value="1"/>
</dbReference>
<gene>
    <name evidence="8" type="primary">LOC104605268</name>
</gene>
<dbReference type="GO" id="GO:0016020">
    <property type="term" value="C:membrane"/>
    <property type="evidence" value="ECO:0007669"/>
    <property type="project" value="UniProtKB-SubCell"/>
</dbReference>
<evidence type="ECO:0000256" key="3">
    <source>
        <dbReference type="ARBA" id="ARBA00022729"/>
    </source>
</evidence>
<dbReference type="RefSeq" id="XP_010268258.2">
    <property type="nucleotide sequence ID" value="XM_010269956.2"/>
</dbReference>
<accession>A0A1U8AKL0</accession>
<dbReference type="OMA" id="MAFQVIT"/>
<dbReference type="CDD" id="cd09631">
    <property type="entry name" value="DOMON_DOH"/>
    <property type="match status" value="1"/>
</dbReference>
<evidence type="ECO:0000256" key="6">
    <source>
        <dbReference type="SAM" id="SignalP"/>
    </source>
</evidence>
<organism evidence="7 8">
    <name type="scientific">Nelumbo nucifera</name>
    <name type="common">Sacred lotus</name>
    <dbReference type="NCBI Taxonomy" id="4432"/>
    <lineage>
        <taxon>Eukaryota</taxon>
        <taxon>Viridiplantae</taxon>
        <taxon>Streptophyta</taxon>
        <taxon>Embryophyta</taxon>
        <taxon>Tracheophyta</taxon>
        <taxon>Spermatophyta</taxon>
        <taxon>Magnoliopsida</taxon>
        <taxon>Proteales</taxon>
        <taxon>Nelumbonaceae</taxon>
        <taxon>Nelumbo</taxon>
    </lineage>
</organism>
<dbReference type="PANTHER" id="PTHR23130">
    <property type="entry name" value="CYTOCHROME B561 AND DOMON DOMAIN-CONTAINING PROTEIN"/>
    <property type="match status" value="1"/>
</dbReference>
<evidence type="ECO:0000256" key="1">
    <source>
        <dbReference type="ARBA" id="ARBA00004370"/>
    </source>
</evidence>
<dbReference type="AlphaFoldDB" id="A0A1U8AKL0"/>
<comment type="subcellular location">
    <subcellularLocation>
        <location evidence="1">Membrane</location>
    </subcellularLocation>
</comment>
<evidence type="ECO:0000256" key="4">
    <source>
        <dbReference type="ARBA" id="ARBA00023136"/>
    </source>
</evidence>
<dbReference type="eggNOG" id="KOG4293">
    <property type="taxonomic scope" value="Eukaryota"/>
</dbReference>
<reference evidence="8" key="1">
    <citation type="submission" date="2025-08" db="UniProtKB">
        <authorList>
            <consortium name="RefSeq"/>
        </authorList>
    </citation>
    <scope>IDENTIFICATION</scope>
</reference>
<proteinExistence type="predicted"/>
<dbReference type="SUPFAM" id="SSF49344">
    <property type="entry name" value="CBD9-like"/>
    <property type="match status" value="1"/>
</dbReference>
<feature type="compositionally biased region" description="Polar residues" evidence="5">
    <location>
        <begin position="183"/>
        <end position="193"/>
    </location>
</feature>
<dbReference type="KEGG" id="nnu:104605268"/>
<keyword evidence="3 6" id="KW-0732">Signal</keyword>
<dbReference type="OrthoDB" id="19261at2759"/>
<evidence type="ECO:0000256" key="2">
    <source>
        <dbReference type="ARBA" id="ARBA00022448"/>
    </source>
</evidence>
<sequence>MKTSLVVILFFYFLGFSSSEDSQSDSCSSNFTLPGITFNATSLKCVSVWSSEDFILRYQQLGPSLWNFILSAPNTNSYVGIGFSPDGKMVGSSSIVGWVPSGSGKGAIKQYSLEGTRPSTCLPDKGELSIKNMSIVSQSNRLFLAFQLNTTDQPKSKLIYAVGPKNKFPSSSDYLLSEHRSETSTTLNFATGTSSESEEEEEEKGSDSKTQAKSSTMRNTVLLLNVLGWALVVIFT</sequence>
<protein>
    <submittedName>
        <fullName evidence="8">Cytochrome b561 and DOMON domain-containing protein At3g07570-like</fullName>
    </submittedName>
</protein>
<dbReference type="Pfam" id="PF03351">
    <property type="entry name" value="DOMON"/>
    <property type="match status" value="1"/>
</dbReference>
<dbReference type="InterPro" id="IPR005018">
    <property type="entry name" value="DOMON_domain"/>
</dbReference>
<dbReference type="PANTHER" id="PTHR23130:SF171">
    <property type="entry name" value="OS01G0895300 PROTEIN"/>
    <property type="match status" value="1"/>
</dbReference>
<dbReference type="SMART" id="SM00664">
    <property type="entry name" value="DoH"/>
    <property type="match status" value="1"/>
</dbReference>
<evidence type="ECO:0000256" key="5">
    <source>
        <dbReference type="SAM" id="MobiDB-lite"/>
    </source>
</evidence>
<keyword evidence="7" id="KW-1185">Reference proteome</keyword>
<evidence type="ECO:0000313" key="7">
    <source>
        <dbReference type="Proteomes" id="UP000189703"/>
    </source>
</evidence>
<keyword evidence="2" id="KW-0813">Transport</keyword>
<dbReference type="GeneID" id="104605268"/>
<keyword evidence="4" id="KW-0472">Membrane</keyword>